<keyword evidence="3 6" id="KW-0732">Signal</keyword>
<dbReference type="AlphaFoldDB" id="A0A182ND64"/>
<dbReference type="InterPro" id="IPR036179">
    <property type="entry name" value="Ig-like_dom_sf"/>
</dbReference>
<dbReference type="STRING" id="7168.A0A182ND64"/>
<keyword evidence="10" id="KW-1185">Reference proteome</keyword>
<dbReference type="InterPro" id="IPR056475">
    <property type="entry name" value="GBD_Hemicentin/VWA7"/>
</dbReference>
<dbReference type="Pfam" id="PF25106">
    <property type="entry name" value="VWA_4"/>
    <property type="match status" value="1"/>
</dbReference>
<evidence type="ECO:0000256" key="2">
    <source>
        <dbReference type="ARBA" id="ARBA00022525"/>
    </source>
</evidence>
<evidence type="ECO:0000259" key="7">
    <source>
        <dbReference type="PROSITE" id="PS50234"/>
    </source>
</evidence>
<feature type="signal peptide" evidence="6">
    <location>
        <begin position="1"/>
        <end position="28"/>
    </location>
</feature>
<sequence length="966" mass="106420">MVDVMKFSMQKDGLILAVLLVCCAIAAGETQHELDNDELWDRLLKQKLHETKKHIYSDGAQESADSSSEAIPTSSDQSIPDVGTDGVLISSFNANHNSERIDGDSAILADEQDQLLPIGGIAPTKVAFLPTDVPRATDYDWDVPDDENTPAAIDLDLVNDDDVADGSGQDSLPQGDDPLLFDKEIVSILRNHPESPERLDLLGLAGTKSTNNDTGSDNPDTIREQLRNVLTLPMDKRKYYQALPTITEEAERAEPLTMPAPLLADGRIVTRMSNVLLPDLNRTLATHRESLLPPKDGQRSLVIVFDATGSMQGELNQLRDAVRLIIADMTQRASNPIYDYVFVPFRDPHVGPRLVTRNKDELLHALDKLQIIGGGDCPEAALEAIASAIEAAMPNSFVYVFTDATAKDFRLDQRVLQLVQKKQTPITFLLTGFCDGKSSPGYQVMNNIAAASNGQVFDLRKDQIEEVLLAIRNTMDTDHVPLKAIDSAEPKRHEIDLNVDSTLREFSVSVAGVKPTIEILDPHHEPYSKTHDVLNLENIRVVSVPDPSPGKWNIKATSNSSHSVRLSGLSEVQFKFGFSLLEPQDTQTLSHQPVLNKANYLAIEPTDPQLISTLHSVTIASHNVGTSGGAMFEFKLPLKPVPGTVGLYRTDAFDAPRQQFKLTLNGQNADGQTLQRLLSTAMQAIAQTPPEVTVGYTHVLELFEGDTFMLDCRIHSPFPVQASWLQGSKQVLEKNFEQSNVLSLLLANVSVADAGSYTCHAINDIGEDKKAVTVRENIVIDSPCFLVTSLQKPTIRLLPKYTLAIENEPFIALRCILEHTDGTAEIHWTHNGKPLVSADSKSYLELVEIEKHHAGNYTCYTDINGQRVSSEQSVVVVEYAPKVSVTNVTLLKEYGKEVELECNIDASPMPNYQWSTVYKSTNKSIRFLMTPQREGLYICEGKNVHGSGIQTFVVKGAANGEKHEMF</sequence>
<evidence type="ECO:0000256" key="1">
    <source>
        <dbReference type="ARBA" id="ARBA00004613"/>
    </source>
</evidence>
<feature type="region of interest" description="Disordered" evidence="5">
    <location>
        <begin position="55"/>
        <end position="82"/>
    </location>
</feature>
<dbReference type="Pfam" id="PF23560">
    <property type="entry name" value="GBD_Hemicentin"/>
    <property type="match status" value="1"/>
</dbReference>
<dbReference type="VEuPathDB" id="VectorBase:ADIR005578"/>
<dbReference type="Pfam" id="PF13927">
    <property type="entry name" value="Ig_3"/>
    <property type="match status" value="2"/>
</dbReference>
<evidence type="ECO:0000259" key="8">
    <source>
        <dbReference type="PROSITE" id="PS50835"/>
    </source>
</evidence>
<feature type="domain" description="Ig-like" evidence="8">
    <location>
        <begin position="793"/>
        <end position="875"/>
    </location>
</feature>
<dbReference type="SMART" id="SM00408">
    <property type="entry name" value="IGc2"/>
    <property type="match status" value="3"/>
</dbReference>
<dbReference type="InterPro" id="IPR052577">
    <property type="entry name" value="VWA7"/>
</dbReference>
<evidence type="ECO:0000313" key="10">
    <source>
        <dbReference type="Proteomes" id="UP000075884"/>
    </source>
</evidence>
<reference evidence="10" key="1">
    <citation type="submission" date="2013-03" db="EMBL/GenBank/DDBJ databases">
        <title>The Genome Sequence of Anopheles dirus WRAIR2.</title>
        <authorList>
            <consortium name="The Broad Institute Genomics Platform"/>
            <person name="Neafsey D.E."/>
            <person name="Walton C."/>
            <person name="Walker B."/>
            <person name="Young S.K."/>
            <person name="Zeng Q."/>
            <person name="Gargeya S."/>
            <person name="Fitzgerald M."/>
            <person name="Haas B."/>
            <person name="Abouelleil A."/>
            <person name="Allen A.W."/>
            <person name="Alvarado L."/>
            <person name="Arachchi H.M."/>
            <person name="Berlin A.M."/>
            <person name="Chapman S.B."/>
            <person name="Gainer-Dewar J."/>
            <person name="Goldberg J."/>
            <person name="Griggs A."/>
            <person name="Gujja S."/>
            <person name="Hansen M."/>
            <person name="Howarth C."/>
            <person name="Imamovic A."/>
            <person name="Ireland A."/>
            <person name="Larimer J."/>
            <person name="McCowan C."/>
            <person name="Murphy C."/>
            <person name="Pearson M."/>
            <person name="Poon T.W."/>
            <person name="Priest M."/>
            <person name="Roberts A."/>
            <person name="Saif S."/>
            <person name="Shea T."/>
            <person name="Sisk P."/>
            <person name="Sykes S."/>
            <person name="Wortman J."/>
            <person name="Nusbaum C."/>
            <person name="Birren B."/>
        </authorList>
    </citation>
    <scope>NUCLEOTIDE SEQUENCE [LARGE SCALE GENOMIC DNA]</scope>
    <source>
        <strain evidence="10">WRAIR2</strain>
    </source>
</reference>
<dbReference type="Proteomes" id="UP000075884">
    <property type="component" value="Unassembled WGS sequence"/>
</dbReference>
<dbReference type="GO" id="GO:0005576">
    <property type="term" value="C:extracellular region"/>
    <property type="evidence" value="ECO:0007669"/>
    <property type="project" value="UniProtKB-SubCell"/>
</dbReference>
<dbReference type="PANTHER" id="PTHR14905:SF7">
    <property type="entry name" value="VON WILLEBRAND FACTOR A DOMAIN-CONTAINING PROTEIN 7"/>
    <property type="match status" value="1"/>
</dbReference>
<dbReference type="Gene3D" id="2.60.40.10">
    <property type="entry name" value="Immunoglobulins"/>
    <property type="match status" value="3"/>
</dbReference>
<feature type="domain" description="VWFA" evidence="7">
    <location>
        <begin position="300"/>
        <end position="510"/>
    </location>
</feature>
<feature type="compositionally biased region" description="Polar residues" evidence="5">
    <location>
        <begin position="63"/>
        <end position="78"/>
    </location>
</feature>
<evidence type="ECO:0000313" key="9">
    <source>
        <dbReference type="EnsemblMetazoa" id="ADIR005578-PA"/>
    </source>
</evidence>
<dbReference type="InterPro" id="IPR013783">
    <property type="entry name" value="Ig-like_fold"/>
</dbReference>
<dbReference type="InterPro" id="IPR056861">
    <property type="entry name" value="HMCN1-like_VWA"/>
</dbReference>
<proteinExistence type="predicted"/>
<dbReference type="CDD" id="cd00198">
    <property type="entry name" value="vWFA"/>
    <property type="match status" value="1"/>
</dbReference>
<evidence type="ECO:0008006" key="11">
    <source>
        <dbReference type="Google" id="ProtNLM"/>
    </source>
</evidence>
<dbReference type="InterPro" id="IPR007110">
    <property type="entry name" value="Ig-like_dom"/>
</dbReference>
<protein>
    <recommendedName>
        <fullName evidence="11">Ig-like domain-containing protein</fullName>
    </recommendedName>
</protein>
<dbReference type="InterPro" id="IPR036465">
    <property type="entry name" value="vWFA_dom_sf"/>
</dbReference>
<keyword evidence="4" id="KW-0325">Glycoprotein</keyword>
<dbReference type="PROSITE" id="PS50835">
    <property type="entry name" value="IG_LIKE"/>
    <property type="match status" value="3"/>
</dbReference>
<evidence type="ECO:0000256" key="3">
    <source>
        <dbReference type="ARBA" id="ARBA00022729"/>
    </source>
</evidence>
<dbReference type="SMART" id="SM00327">
    <property type="entry name" value="VWA"/>
    <property type="match status" value="1"/>
</dbReference>
<evidence type="ECO:0000256" key="5">
    <source>
        <dbReference type="SAM" id="MobiDB-lite"/>
    </source>
</evidence>
<evidence type="ECO:0000256" key="4">
    <source>
        <dbReference type="ARBA" id="ARBA00023180"/>
    </source>
</evidence>
<dbReference type="CDD" id="cd00096">
    <property type="entry name" value="Ig"/>
    <property type="match status" value="1"/>
</dbReference>
<dbReference type="PANTHER" id="PTHR14905">
    <property type="entry name" value="NG37"/>
    <property type="match status" value="1"/>
</dbReference>
<dbReference type="PROSITE" id="PS50234">
    <property type="entry name" value="VWFA"/>
    <property type="match status" value="1"/>
</dbReference>
<dbReference type="EnsemblMetazoa" id="ADIR005578-RA">
    <property type="protein sequence ID" value="ADIR005578-PA"/>
    <property type="gene ID" value="ADIR005578"/>
</dbReference>
<dbReference type="SUPFAM" id="SSF53300">
    <property type="entry name" value="vWA-like"/>
    <property type="match status" value="1"/>
</dbReference>
<dbReference type="InterPro" id="IPR003599">
    <property type="entry name" value="Ig_sub"/>
</dbReference>
<dbReference type="SUPFAM" id="SSF48726">
    <property type="entry name" value="Immunoglobulin"/>
    <property type="match status" value="2"/>
</dbReference>
<keyword evidence="2" id="KW-0964">Secreted</keyword>
<comment type="subcellular location">
    <subcellularLocation>
        <location evidence="1">Secreted</location>
    </subcellularLocation>
</comment>
<reference evidence="9" key="2">
    <citation type="submission" date="2020-05" db="UniProtKB">
        <authorList>
            <consortium name="EnsemblMetazoa"/>
        </authorList>
    </citation>
    <scope>IDENTIFICATION</scope>
    <source>
        <strain evidence="9">WRAIR2</strain>
    </source>
</reference>
<name>A0A182ND64_9DIPT</name>
<feature type="domain" description="Ig-like" evidence="8">
    <location>
        <begin position="881"/>
        <end position="955"/>
    </location>
</feature>
<evidence type="ECO:0000256" key="6">
    <source>
        <dbReference type="SAM" id="SignalP"/>
    </source>
</evidence>
<dbReference type="InterPro" id="IPR003598">
    <property type="entry name" value="Ig_sub2"/>
</dbReference>
<feature type="chain" id="PRO_5008129659" description="Ig-like domain-containing protein" evidence="6">
    <location>
        <begin position="29"/>
        <end position="966"/>
    </location>
</feature>
<accession>A0A182ND64</accession>
<dbReference type="Gene3D" id="3.40.50.410">
    <property type="entry name" value="von Willebrand factor, type A domain"/>
    <property type="match status" value="1"/>
</dbReference>
<dbReference type="GO" id="GO:0032991">
    <property type="term" value="C:protein-containing complex"/>
    <property type="evidence" value="ECO:0007669"/>
    <property type="project" value="UniProtKB-ARBA"/>
</dbReference>
<feature type="domain" description="Ig-like" evidence="8">
    <location>
        <begin position="690"/>
        <end position="773"/>
    </location>
</feature>
<dbReference type="SMART" id="SM00409">
    <property type="entry name" value="IG"/>
    <property type="match status" value="3"/>
</dbReference>
<dbReference type="InterPro" id="IPR002035">
    <property type="entry name" value="VWF_A"/>
</dbReference>
<organism evidence="9 10">
    <name type="scientific">Anopheles dirus</name>
    <dbReference type="NCBI Taxonomy" id="7168"/>
    <lineage>
        <taxon>Eukaryota</taxon>
        <taxon>Metazoa</taxon>
        <taxon>Ecdysozoa</taxon>
        <taxon>Arthropoda</taxon>
        <taxon>Hexapoda</taxon>
        <taxon>Insecta</taxon>
        <taxon>Pterygota</taxon>
        <taxon>Neoptera</taxon>
        <taxon>Endopterygota</taxon>
        <taxon>Diptera</taxon>
        <taxon>Nematocera</taxon>
        <taxon>Culicoidea</taxon>
        <taxon>Culicidae</taxon>
        <taxon>Anophelinae</taxon>
        <taxon>Anopheles</taxon>
    </lineage>
</organism>